<dbReference type="OrthoDB" id="9809586at2"/>
<dbReference type="InterPro" id="IPR036291">
    <property type="entry name" value="NAD(P)-bd_dom_sf"/>
</dbReference>
<evidence type="ECO:0000259" key="1">
    <source>
        <dbReference type="Pfam" id="PF01370"/>
    </source>
</evidence>
<dbReference type="InterPro" id="IPR050177">
    <property type="entry name" value="Lipid_A_modif_metabolic_enz"/>
</dbReference>
<dbReference type="AlphaFoldDB" id="D3PU92"/>
<dbReference type="SUPFAM" id="SSF51735">
    <property type="entry name" value="NAD(P)-binding Rossmann-fold domains"/>
    <property type="match status" value="1"/>
</dbReference>
<dbReference type="KEGG" id="sna:Snas_1329"/>
<dbReference type="eggNOG" id="COG0451">
    <property type="taxonomic scope" value="Bacteria"/>
</dbReference>
<sequence length="300" mass="32321">MDVCVIGGSRYFGKRLIERLLAADARVTVVNRGSAPAPAGATRLVADRSDEGRLLAALGDRTFDVVVDQVCYTPTQAAVAASVFADRTARYVMTSTVEVYAGIARPGAGAALSESSVSLDPSIMDFAAPWDDEDYLEAHYGEAKQQAEAVFTAKAPFDFASVRSAHVLGGGAEDFTGRLAHYVDRVRAGEPVDVHAPEFAATFINVDEIAEFLAWAAFADFTGPVNAASHGELTARQLTESIPSEAPPRFRTVAPDTTASPYSFPTYYAMDNSRAERLGFRFSRLTDWLPDAIGELTHER</sequence>
<dbReference type="PANTHER" id="PTHR43245:SF13">
    <property type="entry name" value="UDP-D-APIOSE_UDP-D-XYLOSE SYNTHASE 2"/>
    <property type="match status" value="1"/>
</dbReference>
<dbReference type="Pfam" id="PF01370">
    <property type="entry name" value="Epimerase"/>
    <property type="match status" value="1"/>
</dbReference>
<organism evidence="2 3">
    <name type="scientific">Stackebrandtia nassauensis (strain DSM 44728 / CIP 108903 / NRRL B-16338 / NBRC 102104 / LLR-40K-21)</name>
    <dbReference type="NCBI Taxonomy" id="446470"/>
    <lineage>
        <taxon>Bacteria</taxon>
        <taxon>Bacillati</taxon>
        <taxon>Actinomycetota</taxon>
        <taxon>Actinomycetes</taxon>
        <taxon>Glycomycetales</taxon>
        <taxon>Glycomycetaceae</taxon>
        <taxon>Stackebrandtia</taxon>
    </lineage>
</organism>
<protein>
    <submittedName>
        <fullName evidence="2">NAD-dependent epimerase/dehydratase</fullName>
    </submittedName>
</protein>
<keyword evidence="3" id="KW-1185">Reference proteome</keyword>
<dbReference type="STRING" id="446470.Snas_1329"/>
<dbReference type="RefSeq" id="WP_013016609.1">
    <property type="nucleotide sequence ID" value="NC_013947.1"/>
</dbReference>
<dbReference type="InterPro" id="IPR001509">
    <property type="entry name" value="Epimerase_deHydtase"/>
</dbReference>
<dbReference type="EMBL" id="CP001778">
    <property type="protein sequence ID" value="ADD41038.1"/>
    <property type="molecule type" value="Genomic_DNA"/>
</dbReference>
<dbReference type="Gene3D" id="3.40.50.720">
    <property type="entry name" value="NAD(P)-binding Rossmann-like Domain"/>
    <property type="match status" value="1"/>
</dbReference>
<dbReference type="Proteomes" id="UP000000844">
    <property type="component" value="Chromosome"/>
</dbReference>
<accession>D3PU92</accession>
<feature type="domain" description="NAD-dependent epimerase/dehydratase" evidence="1">
    <location>
        <begin position="3"/>
        <end position="217"/>
    </location>
</feature>
<gene>
    <name evidence="2" type="ordered locus">Snas_1329</name>
</gene>
<dbReference type="HOGENOM" id="CLU_061176_1_0_11"/>
<dbReference type="PANTHER" id="PTHR43245">
    <property type="entry name" value="BIFUNCTIONAL POLYMYXIN RESISTANCE PROTEIN ARNA"/>
    <property type="match status" value="1"/>
</dbReference>
<evidence type="ECO:0000313" key="3">
    <source>
        <dbReference type="Proteomes" id="UP000000844"/>
    </source>
</evidence>
<proteinExistence type="predicted"/>
<name>D3PU92_STANL</name>
<evidence type="ECO:0000313" key="2">
    <source>
        <dbReference type="EMBL" id="ADD41038.1"/>
    </source>
</evidence>
<reference evidence="2 3" key="1">
    <citation type="journal article" date="2009" name="Stand. Genomic Sci.">
        <title>Complete genome sequence of Stackebrandtia nassauensis type strain (LLR-40K-21).</title>
        <authorList>
            <person name="Munk C."/>
            <person name="Lapidus A."/>
            <person name="Copeland A."/>
            <person name="Jando M."/>
            <person name="Mayilraj S."/>
            <person name="Glavina Del Rio T."/>
            <person name="Nolan M."/>
            <person name="Chen F."/>
            <person name="Lucas S."/>
            <person name="Tice H."/>
            <person name="Cheng J.F."/>
            <person name="Han C."/>
            <person name="Detter J.C."/>
            <person name="Bruce D."/>
            <person name="Goodwin L."/>
            <person name="Chain P."/>
            <person name="Pitluck S."/>
            <person name="Goker M."/>
            <person name="Ovchinikova G."/>
            <person name="Pati A."/>
            <person name="Ivanova N."/>
            <person name="Mavromatis K."/>
            <person name="Chen A."/>
            <person name="Palaniappan K."/>
            <person name="Land M."/>
            <person name="Hauser L."/>
            <person name="Chang Y.J."/>
            <person name="Jeffries C.D."/>
            <person name="Bristow J."/>
            <person name="Eisen J.A."/>
            <person name="Markowitz V."/>
            <person name="Hugenholtz P."/>
            <person name="Kyrpides N.C."/>
            <person name="Klenk H.P."/>
        </authorList>
    </citation>
    <scope>NUCLEOTIDE SEQUENCE [LARGE SCALE GENOMIC DNA]</scope>
    <source>
        <strain evidence="3">DSM 44728 / CIP 108903 / NRRL B-16338 / NBRC 102104 / LLR-40K-21</strain>
    </source>
</reference>